<dbReference type="GO" id="GO:0006869">
    <property type="term" value="P:lipid transport"/>
    <property type="evidence" value="ECO:0007669"/>
    <property type="project" value="UniProtKB-KW"/>
</dbReference>
<dbReference type="Pfam" id="PF17047">
    <property type="entry name" value="SMP_LBD"/>
    <property type="match status" value="1"/>
</dbReference>
<dbReference type="GO" id="GO:0005544">
    <property type="term" value="F:calcium-dependent phospholipid binding"/>
    <property type="evidence" value="ECO:0007669"/>
    <property type="project" value="TreeGrafter"/>
</dbReference>
<reference evidence="18 19" key="1">
    <citation type="submission" date="2018-11" db="EMBL/GenBank/DDBJ databases">
        <authorList>
            <person name="Lopez-Roques C."/>
            <person name="Donnadieu C."/>
            <person name="Bouchez O."/>
            <person name="Klopp C."/>
            <person name="Cabau C."/>
            <person name="Zahm M."/>
        </authorList>
    </citation>
    <scope>NUCLEOTIDE SEQUENCE [LARGE SCALE GENOMIC DNA]</scope>
    <source>
        <strain evidence="18">RS831</strain>
        <tissue evidence="18">Whole body</tissue>
    </source>
</reference>
<evidence type="ECO:0000256" key="12">
    <source>
        <dbReference type="ARBA" id="ARBA00023055"/>
    </source>
</evidence>
<feature type="domain" description="C2" evidence="16">
    <location>
        <begin position="1685"/>
        <end position="1804"/>
    </location>
</feature>
<keyword evidence="6" id="KW-0812">Transmembrane</keyword>
<dbReference type="SUPFAM" id="SSF49562">
    <property type="entry name" value="C2 domain (Calcium/lipid-binding domain, CaLB)"/>
    <property type="match status" value="9"/>
</dbReference>
<evidence type="ECO:0008006" key="20">
    <source>
        <dbReference type="Google" id="ProtNLM"/>
    </source>
</evidence>
<name>A0A437DCZ5_ORYJA</name>
<feature type="region of interest" description="Disordered" evidence="15">
    <location>
        <begin position="1328"/>
        <end position="1398"/>
    </location>
</feature>
<evidence type="ECO:0000256" key="6">
    <source>
        <dbReference type="ARBA" id="ARBA00022692"/>
    </source>
</evidence>
<keyword evidence="8" id="KW-0677">Repeat</keyword>
<keyword evidence="13" id="KW-0446">Lipid-binding</keyword>
<dbReference type="GO" id="GO:0035091">
    <property type="term" value="F:phosphatidylinositol binding"/>
    <property type="evidence" value="ECO:0007669"/>
    <property type="project" value="TreeGrafter"/>
</dbReference>
<keyword evidence="19" id="KW-1185">Reference proteome</keyword>
<dbReference type="FunFam" id="2.60.40.150:FF:000025">
    <property type="entry name" value="Extended synaptotagmin 2"/>
    <property type="match status" value="4"/>
</dbReference>
<evidence type="ECO:0000256" key="8">
    <source>
        <dbReference type="ARBA" id="ARBA00022737"/>
    </source>
</evidence>
<dbReference type="GO" id="GO:0031210">
    <property type="term" value="F:phosphatidylcholine binding"/>
    <property type="evidence" value="ECO:0007669"/>
    <property type="project" value="TreeGrafter"/>
</dbReference>
<feature type="compositionally biased region" description="Polar residues" evidence="15">
    <location>
        <begin position="929"/>
        <end position="939"/>
    </location>
</feature>
<dbReference type="EMBL" id="CM012441">
    <property type="protein sequence ID" value="RVE72813.1"/>
    <property type="molecule type" value="Genomic_DNA"/>
</dbReference>
<reference evidence="18 19" key="2">
    <citation type="submission" date="2019-01" db="EMBL/GenBank/DDBJ databases">
        <title>A chromosome length genome reference of the Java medaka (oryzias javanicus).</title>
        <authorList>
            <person name="Herpin A."/>
            <person name="Takehana Y."/>
            <person name="Naruse K."/>
            <person name="Ansai S."/>
            <person name="Kawaguchi M."/>
        </authorList>
    </citation>
    <scope>NUCLEOTIDE SEQUENCE [LARGE SCALE GENOMIC DNA]</scope>
    <source>
        <strain evidence="18">RS831</strain>
        <tissue evidence="18">Whole body</tissue>
    </source>
</reference>
<feature type="compositionally biased region" description="Basic and acidic residues" evidence="15">
    <location>
        <begin position="907"/>
        <end position="918"/>
    </location>
</feature>
<feature type="domain" description="C2" evidence="16">
    <location>
        <begin position="601"/>
        <end position="723"/>
    </location>
</feature>
<feature type="region of interest" description="Disordered" evidence="15">
    <location>
        <begin position="901"/>
        <end position="972"/>
    </location>
</feature>
<evidence type="ECO:0000256" key="3">
    <source>
        <dbReference type="ARBA" id="ARBA00005867"/>
    </source>
</evidence>
<evidence type="ECO:0000256" key="10">
    <source>
        <dbReference type="ARBA" id="ARBA00022837"/>
    </source>
</evidence>
<keyword evidence="4" id="KW-0813">Transport</keyword>
<keyword evidence="12" id="KW-0445">Lipid transport</keyword>
<dbReference type="InterPro" id="IPR031468">
    <property type="entry name" value="SMP_LBD"/>
</dbReference>
<evidence type="ECO:0000313" key="18">
    <source>
        <dbReference type="EMBL" id="RVE72813.1"/>
    </source>
</evidence>
<feature type="compositionally biased region" description="Acidic residues" evidence="15">
    <location>
        <begin position="946"/>
        <end position="957"/>
    </location>
</feature>
<dbReference type="CDD" id="cd04050">
    <property type="entry name" value="C2B_Synaptotagmin-like"/>
    <property type="match status" value="4"/>
</dbReference>
<feature type="domain" description="SMP-LTD" evidence="17">
    <location>
        <begin position="119"/>
        <end position="297"/>
    </location>
</feature>
<keyword evidence="10" id="KW-0106">Calcium</keyword>
<dbReference type="Proteomes" id="UP000283210">
    <property type="component" value="Chromosome 5"/>
</dbReference>
<evidence type="ECO:0000256" key="14">
    <source>
        <dbReference type="ARBA" id="ARBA00023136"/>
    </source>
</evidence>
<keyword evidence="9" id="KW-0256">Endoplasmic reticulum</keyword>
<dbReference type="InterPro" id="IPR037733">
    <property type="entry name" value="Ext_Synaptotagmin_C2A"/>
</dbReference>
<dbReference type="PROSITE" id="PS51847">
    <property type="entry name" value="SMP"/>
    <property type="match status" value="1"/>
</dbReference>
<dbReference type="FunFam" id="2.60.40.150:FF:000106">
    <property type="entry name" value="extended synaptotagmin-1 isoform X1"/>
    <property type="match status" value="4"/>
</dbReference>
<feature type="domain" description="C2" evidence="16">
    <location>
        <begin position="1382"/>
        <end position="1502"/>
    </location>
</feature>
<feature type="domain" description="C2" evidence="16">
    <location>
        <begin position="961"/>
        <end position="1083"/>
    </location>
</feature>
<evidence type="ECO:0000256" key="11">
    <source>
        <dbReference type="ARBA" id="ARBA00022989"/>
    </source>
</evidence>
<dbReference type="InterPro" id="IPR035892">
    <property type="entry name" value="C2_domain_sf"/>
</dbReference>
<evidence type="ECO:0000256" key="5">
    <source>
        <dbReference type="ARBA" id="ARBA00022475"/>
    </source>
</evidence>
<feature type="region of interest" description="Disordered" evidence="15">
    <location>
        <begin position="1253"/>
        <end position="1316"/>
    </location>
</feature>
<keyword evidence="14" id="KW-0472">Membrane</keyword>
<accession>A0A437DCZ5</accession>
<organism evidence="18 19">
    <name type="scientific">Oryzias javanicus</name>
    <name type="common">Javanese ricefish</name>
    <name type="synonym">Aplocheilus javanicus</name>
    <dbReference type="NCBI Taxonomy" id="123683"/>
    <lineage>
        <taxon>Eukaryota</taxon>
        <taxon>Metazoa</taxon>
        <taxon>Chordata</taxon>
        <taxon>Craniata</taxon>
        <taxon>Vertebrata</taxon>
        <taxon>Euteleostomi</taxon>
        <taxon>Actinopterygii</taxon>
        <taxon>Neopterygii</taxon>
        <taxon>Teleostei</taxon>
        <taxon>Neoteleostei</taxon>
        <taxon>Acanthomorphata</taxon>
        <taxon>Ovalentaria</taxon>
        <taxon>Atherinomorphae</taxon>
        <taxon>Beloniformes</taxon>
        <taxon>Adrianichthyidae</taxon>
        <taxon>Oryziinae</taxon>
        <taxon>Oryzias</taxon>
    </lineage>
</organism>
<dbReference type="InterPro" id="IPR051634">
    <property type="entry name" value="Extended_Synaptotagmin"/>
</dbReference>
<dbReference type="CDD" id="cd08391">
    <property type="entry name" value="C2A_C2C_Synaptotagmin_like"/>
    <property type="match status" value="4"/>
</dbReference>
<evidence type="ECO:0000256" key="1">
    <source>
        <dbReference type="ARBA" id="ARBA00004202"/>
    </source>
</evidence>
<protein>
    <recommendedName>
        <fullName evidence="20">Extended synaptotagmin-like protein 1b</fullName>
    </recommendedName>
</protein>
<dbReference type="FunFam" id="2.60.40.150:FF:000093">
    <property type="entry name" value="Extended synaptotagmin 3"/>
    <property type="match status" value="1"/>
</dbReference>
<evidence type="ECO:0000259" key="17">
    <source>
        <dbReference type="PROSITE" id="PS51847"/>
    </source>
</evidence>
<feature type="domain" description="C2" evidence="16">
    <location>
        <begin position="1111"/>
        <end position="1227"/>
    </location>
</feature>
<feature type="region of interest" description="Disordered" evidence="15">
    <location>
        <begin position="1"/>
        <end position="27"/>
    </location>
</feature>
<dbReference type="OrthoDB" id="1029639at2759"/>
<dbReference type="InterPro" id="IPR037749">
    <property type="entry name" value="Ext_Synaptotagmin_C2B"/>
</dbReference>
<evidence type="ECO:0000256" key="15">
    <source>
        <dbReference type="SAM" id="MobiDB-lite"/>
    </source>
</evidence>
<proteinExistence type="inferred from homology"/>
<dbReference type="GO" id="GO:0005509">
    <property type="term" value="F:calcium ion binding"/>
    <property type="evidence" value="ECO:0007669"/>
    <property type="project" value="TreeGrafter"/>
</dbReference>
<evidence type="ECO:0000256" key="13">
    <source>
        <dbReference type="ARBA" id="ARBA00023121"/>
    </source>
</evidence>
<keyword evidence="11" id="KW-1133">Transmembrane helix</keyword>
<feature type="compositionally biased region" description="Basic and acidic residues" evidence="15">
    <location>
        <begin position="1262"/>
        <end position="1283"/>
    </location>
</feature>
<evidence type="ECO:0000256" key="2">
    <source>
        <dbReference type="ARBA" id="ARBA00004477"/>
    </source>
</evidence>
<evidence type="ECO:0000256" key="7">
    <source>
        <dbReference type="ARBA" id="ARBA00022723"/>
    </source>
</evidence>
<feature type="domain" description="C2" evidence="16">
    <location>
        <begin position="446"/>
        <end position="565"/>
    </location>
</feature>
<dbReference type="PANTHER" id="PTHR45761:SF7">
    <property type="entry name" value="EXTENDED SYNAPTOTAGMIN-1 ISOFORM X1"/>
    <property type="match status" value="1"/>
</dbReference>
<comment type="subcellular location">
    <subcellularLocation>
        <location evidence="1">Cell membrane</location>
        <topology evidence="1">Peripheral membrane protein</topology>
    </subcellularLocation>
    <subcellularLocation>
        <location evidence="2">Endoplasmic reticulum membrane</location>
        <topology evidence="2">Multi-pass membrane protein</topology>
    </subcellularLocation>
</comment>
<evidence type="ECO:0000259" key="16">
    <source>
        <dbReference type="PROSITE" id="PS50004"/>
    </source>
</evidence>
<dbReference type="Pfam" id="PF00168">
    <property type="entry name" value="C2"/>
    <property type="match status" value="9"/>
</dbReference>
<dbReference type="GO" id="GO:0005789">
    <property type="term" value="C:endoplasmic reticulum membrane"/>
    <property type="evidence" value="ECO:0007669"/>
    <property type="project" value="UniProtKB-SubCell"/>
</dbReference>
<feature type="domain" description="C2" evidence="16">
    <location>
        <begin position="296"/>
        <end position="416"/>
    </location>
</feature>
<feature type="compositionally biased region" description="Basic and acidic residues" evidence="15">
    <location>
        <begin position="1"/>
        <end position="13"/>
    </location>
</feature>
<dbReference type="SMART" id="SM00239">
    <property type="entry name" value="C2"/>
    <property type="match status" value="9"/>
</dbReference>
<feature type="domain" description="C2" evidence="16">
    <location>
        <begin position="1530"/>
        <end position="1646"/>
    </location>
</feature>
<dbReference type="GO" id="GO:0005886">
    <property type="term" value="C:plasma membrane"/>
    <property type="evidence" value="ECO:0007669"/>
    <property type="project" value="UniProtKB-SubCell"/>
</dbReference>
<dbReference type="GO" id="GO:0061817">
    <property type="term" value="P:endoplasmic reticulum-plasma membrane tethering"/>
    <property type="evidence" value="ECO:0007669"/>
    <property type="project" value="InterPro"/>
</dbReference>
<dbReference type="PROSITE" id="PS50004">
    <property type="entry name" value="C2"/>
    <property type="match status" value="9"/>
</dbReference>
<dbReference type="PANTHER" id="PTHR45761">
    <property type="entry name" value="EXTENDED SYNAPTOTAGMIN-LIKE PROTEIN 2, ISOFORM C"/>
    <property type="match status" value="1"/>
</dbReference>
<dbReference type="InterPro" id="IPR000008">
    <property type="entry name" value="C2_dom"/>
</dbReference>
<evidence type="ECO:0000256" key="9">
    <source>
        <dbReference type="ARBA" id="ARBA00022824"/>
    </source>
</evidence>
<dbReference type="Gene3D" id="2.60.40.150">
    <property type="entry name" value="C2 domain"/>
    <property type="match status" value="9"/>
</dbReference>
<evidence type="ECO:0000256" key="4">
    <source>
        <dbReference type="ARBA" id="ARBA00022448"/>
    </source>
</evidence>
<feature type="compositionally biased region" description="Polar residues" evidence="15">
    <location>
        <begin position="1350"/>
        <end position="1366"/>
    </location>
</feature>
<dbReference type="GO" id="GO:0008429">
    <property type="term" value="F:phosphatidylethanolamine binding"/>
    <property type="evidence" value="ECO:0007669"/>
    <property type="project" value="TreeGrafter"/>
</dbReference>
<keyword evidence="7" id="KW-0479">Metal-binding</keyword>
<dbReference type="InterPro" id="IPR039010">
    <property type="entry name" value="Synaptotagmin_SMP"/>
</dbReference>
<feature type="domain" description="C2" evidence="16">
    <location>
        <begin position="753"/>
        <end position="867"/>
    </location>
</feature>
<evidence type="ECO:0000313" key="19">
    <source>
        <dbReference type="Proteomes" id="UP000283210"/>
    </source>
</evidence>
<keyword evidence="5" id="KW-1003">Cell membrane</keyword>
<feature type="compositionally biased region" description="Basic and acidic residues" evidence="15">
    <location>
        <begin position="1339"/>
        <end position="1349"/>
    </location>
</feature>
<comment type="similarity">
    <text evidence="3">Belongs to the extended synaptotagmin family.</text>
</comment>
<sequence length="1811" mass="203092">MQSEKSEPTEPKGAEGSNPPSDVAEEEPVQAKGISAVAVLWTFGKCLSALLPVYLAGYYRVSTSLLVFGMMVYTGWKHVREAKEERLRSALQLHDGDDYASSRLSKIKRDLPAWVNFPDVEKVEWLNKVLQQVWPFVGQYLEKLLVETIAPSIRASTTHLQTFNFTKVDMGDKAMKVVGIKAHTENDKGQVLLDLYISYVGNVEINVEVKRYFCKAGVKGIQLHGMMRVILEPLIGDVPIVGAVTMFFIRRPKLDINWTGLTNLFDIPGVNAKSDSMIMDAIASFLVLPNRLVVPLVPDLHLAQLRCPLPRGVVRIHLLEAQNLPAKDHNVKGVMAGLSDPYAILRVGPQTFTSKHIDNTDCPKWEEMYEVIVHEVPGQELEVEVYDKDRDQDDFLGRTKLDLGIVKNSVAVDDWFTLKESSSGRIHLRLEWLSLLPNTDKLEQVLKRNETITGKNLEPPSSAVLVVYLDKAKALPMKKGNKEPNPTVHISVQDTKKDSKTCYSTIDPEWEEAFTFFIQDPHKQDIDFQVKDADSKQPLGSLRIPLSRILKESDLSLDQWFELENSGPASRIYVNTVLRVLWLDEENIKADVSSTVAAGMKKPLPQKSSPHPSFATEGLLRIHLLAGQNLVPKDNRLGGMMKGKSDPYVKISIGGETFTSQTINENLNPTWNEMYEVILTQLPGQELHVEVFDKDMDMKDDFMGRLKIDLKDIIDAQYADQWYALSDVKSGRVHLVLEWVPTSSEADRLDQALQFYSRQSFQNKAVPSAGLLFVYIEQAYGLPVKKSGKDPKAGAELMLRKVSRKTTVCDRTTSPHWNEAFSFLVRDPREDVLIVKLSHSWTLPIGSVVIPMGELLSEPDLVLDRWFHLDGASPESQIQLRIELKLLIPTKCPGADKAKVNVAADHPPAKPKQEEDTALKSGSVDTPVETITSSITSDEVIQEKEAENDENEDEAEESQIPATTEPLHTSPDLSFATEGLLRIILLEAQDLVAKDNRFGRMVKGKSDPYAVISVGQFLFKSHVVEENLSPVWNEMYEMVLRPQSGQDVQVELFDKDVDKDDFLGRFKILMSDIIQSQFKDQWYTLSDVNSGRVRLITEWVPTVSRSDALDQVMQLQSLQSYRNKAVQSAALLFVFMDRARMLPFKKSGKEPKAAAELILGNTAYKTKVCERSRTPQWSEAFYFLVHNPKEQMLIVKLSSAWDQPMGSLVVPVRELLSEPQLVLDKWMHLDGALPESEILLRAELKILDTRMTDVPKSSASASKKETEAEKVPKTAKVEEKRTEPPANQSPEVSKPHKEPEAADPDLSTAKPDPREPAEVQITKDVCPSAVSQQMEEQSQDPKTHHEPKAQTESTAVKDLAQSTISGLPTDKKKPAEVPEIPKAGPSLPSHTTPPRDFGKEGVLRIHLLEAKNLIAKDNVLGKGKSDPYVKINVGGVMFKSHVIKENLNPTWNEMYEVVLSGKGDQDIKFEAFDKDLNSDDFLGRFSVRLSEVVSSQYTDQWFTLKEVKSGQIHVILEWVPTVSHSVRLDQVMQLETLQSYQNKALPSAALLFVYIQAAKSLPLKKSGKEPRAGAELLLGETSLKTKVCDRSANPQWNESFHFVLRDPKRQILIVKLSSGWDEPMGSLVVPVKELLSEPELVLDRWFHLDGASADSQILLRAELKVLNTKMLDLIGTEALPCAATGSGQLKMSVTYASQENKLVVIVHGCRGLLAQSKEGVDSYVSLMLLPDKSKTTKRKTAVKKKDHNPEYNERFEFELPEQEVRFRRLSASVKNNSFRGKDVIGQVQVELAQMDLKSGVTQWFPLSDEVE</sequence>
<gene>
    <name evidence="18" type="ORF">OJAV_G00041570</name>
</gene>